<evidence type="ECO:0000313" key="3">
    <source>
        <dbReference type="Proteomes" id="UP000653454"/>
    </source>
</evidence>
<comment type="caution">
    <text evidence="2">The sequence shown here is derived from an EMBL/GenBank/DDBJ whole genome shotgun (WGS) entry which is preliminary data.</text>
</comment>
<keyword evidence="3" id="KW-1185">Reference proteome</keyword>
<dbReference type="AlphaFoldDB" id="A0A8S4FD41"/>
<dbReference type="Proteomes" id="UP000653454">
    <property type="component" value="Unassembled WGS sequence"/>
</dbReference>
<organism evidence="2 3">
    <name type="scientific">Plutella xylostella</name>
    <name type="common">Diamondback moth</name>
    <name type="synonym">Plutella maculipennis</name>
    <dbReference type="NCBI Taxonomy" id="51655"/>
    <lineage>
        <taxon>Eukaryota</taxon>
        <taxon>Metazoa</taxon>
        <taxon>Ecdysozoa</taxon>
        <taxon>Arthropoda</taxon>
        <taxon>Hexapoda</taxon>
        <taxon>Insecta</taxon>
        <taxon>Pterygota</taxon>
        <taxon>Neoptera</taxon>
        <taxon>Endopterygota</taxon>
        <taxon>Lepidoptera</taxon>
        <taxon>Glossata</taxon>
        <taxon>Ditrysia</taxon>
        <taxon>Yponomeutoidea</taxon>
        <taxon>Plutellidae</taxon>
        <taxon>Plutella</taxon>
    </lineage>
</organism>
<evidence type="ECO:0000256" key="1">
    <source>
        <dbReference type="SAM" id="MobiDB-lite"/>
    </source>
</evidence>
<name>A0A8S4FD41_PLUXY</name>
<accession>A0A8S4FD41</accession>
<sequence length="231" mass="27300">MKNFFRTYSRSKFQRGSEKMQEWFKKLEEKGKNTGDNLILWMKEAKVVIDKASEDAARKIMKAEKDQKVTWERFSSAVQEAAERNRQTAQQYQKQLAESQFAGALKAGWQAFEEHMKKKKLSDRGKNNADSLIRWMKEAKIIKNKRAEKKCRRLLKDARNGRIELHQFNEILAQTAQEFQQDPELYRQRLLETSERFLNALRAGAAAFQVYQEEHSDEEEESERTQAKRES</sequence>
<gene>
    <name evidence="2" type="ORF">PLXY2_LOCUS8485</name>
</gene>
<proteinExistence type="predicted"/>
<dbReference type="EMBL" id="CAJHNJ030000031">
    <property type="protein sequence ID" value="CAG9125775.1"/>
    <property type="molecule type" value="Genomic_DNA"/>
</dbReference>
<reference evidence="2" key="1">
    <citation type="submission" date="2020-11" db="EMBL/GenBank/DDBJ databases">
        <authorList>
            <person name="Whiteford S."/>
        </authorList>
    </citation>
    <scope>NUCLEOTIDE SEQUENCE</scope>
</reference>
<protein>
    <submittedName>
        <fullName evidence="2">(diamondback moth) hypothetical protein</fullName>
    </submittedName>
</protein>
<evidence type="ECO:0000313" key="2">
    <source>
        <dbReference type="EMBL" id="CAG9125775.1"/>
    </source>
</evidence>
<feature type="region of interest" description="Disordered" evidence="1">
    <location>
        <begin position="211"/>
        <end position="231"/>
    </location>
</feature>